<accession>A0A644ZJF6</accession>
<dbReference type="Gene3D" id="3.40.50.1820">
    <property type="entry name" value="alpha/beta hydrolase"/>
    <property type="match status" value="1"/>
</dbReference>
<organism evidence="1">
    <name type="scientific">bioreactor metagenome</name>
    <dbReference type="NCBI Taxonomy" id="1076179"/>
    <lineage>
        <taxon>unclassified sequences</taxon>
        <taxon>metagenomes</taxon>
        <taxon>ecological metagenomes</taxon>
    </lineage>
</organism>
<evidence type="ECO:0008006" key="2">
    <source>
        <dbReference type="Google" id="ProtNLM"/>
    </source>
</evidence>
<proteinExistence type="predicted"/>
<name>A0A644ZJF6_9ZZZZ</name>
<dbReference type="SUPFAM" id="SSF53474">
    <property type="entry name" value="alpha/beta-Hydrolases"/>
    <property type="match status" value="1"/>
</dbReference>
<gene>
    <name evidence="1" type="ORF">SDC9_87669</name>
</gene>
<sequence>MDILLLGGQSPRHLEWSRALAEALESHGHHVARLVYANWLAGTRVIDIEAEVSAAAELAGPLDRPVVVAKSIGTVIATLAIGRRLIQPAGEVFLGLPLEAFENDPEAVGYLPKLPPVTVVQNEDDPFGSAEKAREFVSAHAPRQWRFETIPAVNTHDYVDSDAIERWVEEHI</sequence>
<dbReference type="InterPro" id="IPR029058">
    <property type="entry name" value="AB_hydrolase_fold"/>
</dbReference>
<dbReference type="AlphaFoldDB" id="A0A644ZJF6"/>
<reference evidence="1" key="1">
    <citation type="submission" date="2019-08" db="EMBL/GenBank/DDBJ databases">
        <authorList>
            <person name="Kucharzyk K."/>
            <person name="Murdoch R.W."/>
            <person name="Higgins S."/>
            <person name="Loffler F."/>
        </authorList>
    </citation>
    <scope>NUCLEOTIDE SEQUENCE</scope>
</reference>
<protein>
    <recommendedName>
        <fullName evidence="2">Alpha/beta hydrolase</fullName>
    </recommendedName>
</protein>
<comment type="caution">
    <text evidence="1">The sequence shown here is derived from an EMBL/GenBank/DDBJ whole genome shotgun (WGS) entry which is preliminary data.</text>
</comment>
<evidence type="ECO:0000313" key="1">
    <source>
        <dbReference type="EMBL" id="MPM41020.1"/>
    </source>
</evidence>
<dbReference type="EMBL" id="VSSQ01009217">
    <property type="protein sequence ID" value="MPM41020.1"/>
    <property type="molecule type" value="Genomic_DNA"/>
</dbReference>